<dbReference type="EnsemblMetazoa" id="AMEM004087-RA">
    <property type="protein sequence ID" value="AMEM004087-PA"/>
    <property type="gene ID" value="AMEM004087"/>
</dbReference>
<keyword evidence="1" id="KW-0812">Transmembrane</keyword>
<sequence length="133" mass="14189">MDPLIVPNNVNDGGHGTATVAEQPVTVAVPRLGKDEVAGAAVAAAAAVVLLPMLLLLVQGRGRLWMNNEYHRQWCRPDLGVMTCLLFPCVSSSATFPPVQLRSVGCVRIFGKKKLPTPDVLDLYGPKPSFGIV</sequence>
<name>A0A182UUX8_ANOME</name>
<keyword evidence="1" id="KW-1133">Transmembrane helix</keyword>
<keyword evidence="1" id="KW-0472">Membrane</keyword>
<dbReference type="Proteomes" id="UP000075903">
    <property type="component" value="Unassembled WGS sequence"/>
</dbReference>
<dbReference type="AlphaFoldDB" id="A0A182UUX8"/>
<accession>A0A182UUX8</accession>
<feature type="transmembrane region" description="Helical" evidence="1">
    <location>
        <begin position="37"/>
        <end position="58"/>
    </location>
</feature>
<keyword evidence="3" id="KW-1185">Reference proteome</keyword>
<evidence type="ECO:0000313" key="3">
    <source>
        <dbReference type="Proteomes" id="UP000075903"/>
    </source>
</evidence>
<protein>
    <submittedName>
        <fullName evidence="2">Uncharacterized protein</fullName>
    </submittedName>
</protein>
<reference evidence="2" key="1">
    <citation type="submission" date="2020-05" db="UniProtKB">
        <authorList>
            <consortium name="EnsemblMetazoa"/>
        </authorList>
    </citation>
    <scope>IDENTIFICATION</scope>
    <source>
        <strain evidence="2">MAF</strain>
    </source>
</reference>
<evidence type="ECO:0000256" key="1">
    <source>
        <dbReference type="SAM" id="Phobius"/>
    </source>
</evidence>
<evidence type="ECO:0000313" key="2">
    <source>
        <dbReference type="EnsemblMetazoa" id="AMEM004087-PA"/>
    </source>
</evidence>
<proteinExistence type="predicted"/>
<dbReference type="VEuPathDB" id="VectorBase:AMEM004087"/>
<organism evidence="2 3">
    <name type="scientific">Anopheles merus</name>
    <name type="common">Mosquito</name>
    <dbReference type="NCBI Taxonomy" id="30066"/>
    <lineage>
        <taxon>Eukaryota</taxon>
        <taxon>Metazoa</taxon>
        <taxon>Ecdysozoa</taxon>
        <taxon>Arthropoda</taxon>
        <taxon>Hexapoda</taxon>
        <taxon>Insecta</taxon>
        <taxon>Pterygota</taxon>
        <taxon>Neoptera</taxon>
        <taxon>Endopterygota</taxon>
        <taxon>Diptera</taxon>
        <taxon>Nematocera</taxon>
        <taxon>Culicoidea</taxon>
        <taxon>Culicidae</taxon>
        <taxon>Anophelinae</taxon>
        <taxon>Anopheles</taxon>
    </lineage>
</organism>